<dbReference type="NCBIfam" id="TIGR03759">
    <property type="entry name" value="conj_TIGR03759"/>
    <property type="match status" value="1"/>
</dbReference>
<evidence type="ECO:0000256" key="1">
    <source>
        <dbReference type="SAM" id="MobiDB-lite"/>
    </source>
</evidence>
<sequence>MKPSILLSAFVLASVQWPAWAQQQPATAPARNAQSQERPLAARVLDDRTASEWGLQPQEWTRYRELMDGPLGIYSPNLDPLSALGIEARTDEERRRYAELQVQVEARRVEKLLAYQRAYDEAWQRLNPGMQRVNLPDDRPGAGTSSSPLRGSGRMAVFVKDGCTACGQLVQRLQSSGAEFDLYMVGSRQDDARIRDWAKRAQIDPARVRAGSITLNHDGGRWLSLGLPGDLPAAVREVNGQWQRQP</sequence>
<keyword evidence="2" id="KW-0732">Signal</keyword>
<evidence type="ECO:0000313" key="3">
    <source>
        <dbReference type="EMBL" id="MZZ12789.1"/>
    </source>
</evidence>
<dbReference type="EMBL" id="WXZT01000006">
    <property type="protein sequence ID" value="MZZ12789.1"/>
    <property type="molecule type" value="Genomic_DNA"/>
</dbReference>
<dbReference type="InterPro" id="IPR022293">
    <property type="entry name" value="Integrating-conj_element"/>
</dbReference>
<dbReference type="RefSeq" id="WP_034085647.1">
    <property type="nucleotide sequence ID" value="NZ_CP081202.1"/>
</dbReference>
<organism evidence="3 4">
    <name type="scientific">Pseudomonas aeruginosa</name>
    <dbReference type="NCBI Taxonomy" id="287"/>
    <lineage>
        <taxon>Bacteria</taxon>
        <taxon>Pseudomonadati</taxon>
        <taxon>Pseudomonadota</taxon>
        <taxon>Gammaproteobacteria</taxon>
        <taxon>Pseudomonadales</taxon>
        <taxon>Pseudomonadaceae</taxon>
        <taxon>Pseudomonas</taxon>
    </lineage>
</organism>
<reference evidence="3" key="1">
    <citation type="submission" date="2020-01" db="EMBL/GenBank/DDBJ databases">
        <title>Bacteria Cultured from War Wounds Associated with the Conflict in Eastern Ukraine.</title>
        <authorList>
            <person name="Snesrud E."/>
            <person name="Galac M.R."/>
            <person name="Mc Gann P."/>
            <person name="Valentine K."/>
            <person name="Viacheslav K."/>
        </authorList>
    </citation>
    <scope>NUCLEOTIDE SEQUENCE</scope>
    <source>
        <strain evidence="3">VNMU148</strain>
    </source>
</reference>
<comment type="caution">
    <text evidence="3">The sequence shown here is derived from an EMBL/GenBank/DDBJ whole genome shotgun (WGS) entry which is preliminary data.</text>
</comment>
<feature type="chain" id="PRO_5025680236" evidence="2">
    <location>
        <begin position="22"/>
        <end position="246"/>
    </location>
</feature>
<proteinExistence type="predicted"/>
<gene>
    <name evidence="3" type="ORF">GUL26_11080</name>
</gene>
<name>A0A6B1Y4L9_PSEAI</name>
<dbReference type="Proteomes" id="UP000644192">
    <property type="component" value="Unassembled WGS sequence"/>
</dbReference>
<dbReference type="AlphaFoldDB" id="A0A6B1Y4L9"/>
<accession>A0A6B1Y4L9</accession>
<feature type="region of interest" description="Disordered" evidence="1">
    <location>
        <begin position="130"/>
        <end position="151"/>
    </location>
</feature>
<feature type="signal peptide" evidence="2">
    <location>
        <begin position="1"/>
        <end position="21"/>
    </location>
</feature>
<evidence type="ECO:0000256" key="2">
    <source>
        <dbReference type="SAM" id="SignalP"/>
    </source>
</evidence>
<protein>
    <submittedName>
        <fullName evidence="3">TIGR03759 family integrating conjugative element protein</fullName>
    </submittedName>
</protein>
<evidence type="ECO:0000313" key="4">
    <source>
        <dbReference type="Proteomes" id="UP000644192"/>
    </source>
</evidence>